<dbReference type="Proteomes" id="UP001430637">
    <property type="component" value="Unassembled WGS sequence"/>
</dbReference>
<evidence type="ECO:0000313" key="2">
    <source>
        <dbReference type="EMBL" id="MCC2200125.1"/>
    </source>
</evidence>
<feature type="chain" id="PRO_5045601079" evidence="1">
    <location>
        <begin position="26"/>
        <end position="75"/>
    </location>
</feature>
<dbReference type="RefSeq" id="WP_227621539.1">
    <property type="nucleotide sequence ID" value="NZ_JAJEQL010000029.1"/>
</dbReference>
<proteinExistence type="predicted"/>
<keyword evidence="3" id="KW-1185">Reference proteome</keyword>
<keyword evidence="1" id="KW-0732">Signal</keyword>
<protein>
    <submittedName>
        <fullName evidence="2">Uncharacterized protein</fullName>
    </submittedName>
</protein>
<gene>
    <name evidence="2" type="ORF">LKD23_10250</name>
</gene>
<feature type="non-terminal residue" evidence="2">
    <location>
        <position position="1"/>
    </location>
</feature>
<feature type="signal peptide" evidence="1">
    <location>
        <begin position="1"/>
        <end position="25"/>
    </location>
</feature>
<comment type="caution">
    <text evidence="2">The sequence shown here is derived from an EMBL/GenBank/DDBJ whole genome shotgun (WGS) entry which is preliminary data.</text>
</comment>
<evidence type="ECO:0000313" key="3">
    <source>
        <dbReference type="Proteomes" id="UP001430637"/>
    </source>
</evidence>
<evidence type="ECO:0000256" key="1">
    <source>
        <dbReference type="SAM" id="SignalP"/>
    </source>
</evidence>
<name>A0ABS8FA71_9FIRM</name>
<organism evidence="2 3">
    <name type="scientific">Faecalibacterium butyricigenerans</name>
    <dbReference type="NCBI Taxonomy" id="1851427"/>
    <lineage>
        <taxon>Bacteria</taxon>
        <taxon>Bacillati</taxon>
        <taxon>Bacillota</taxon>
        <taxon>Clostridia</taxon>
        <taxon>Eubacteriales</taxon>
        <taxon>Oscillospiraceae</taxon>
        <taxon>Faecalibacterium</taxon>
    </lineage>
</organism>
<accession>A0ABS8FA71</accession>
<sequence>GSRSPKMLAAALNAFFCASPIYGSAENFTSLLNFTPCEGVTPAAKQQVGETRKKRLAQRLAFFRFDYSSGIIKGE</sequence>
<dbReference type="EMBL" id="JAJEQL010000029">
    <property type="protein sequence ID" value="MCC2200125.1"/>
    <property type="molecule type" value="Genomic_DNA"/>
</dbReference>
<reference evidence="2" key="1">
    <citation type="submission" date="2021-10" db="EMBL/GenBank/DDBJ databases">
        <title>Anaerobic single-cell dispensing facilitates the cultivation of human gut bacteria.</title>
        <authorList>
            <person name="Afrizal A."/>
        </authorList>
    </citation>
    <scope>NUCLEOTIDE SEQUENCE</scope>
    <source>
        <strain evidence="2">CLA-AA-H233</strain>
    </source>
</reference>